<keyword evidence="4" id="KW-0819">tRNA processing</keyword>
<evidence type="ECO:0000256" key="6">
    <source>
        <dbReference type="ARBA" id="ARBA00038255"/>
    </source>
</evidence>
<dbReference type="InterPro" id="IPR036322">
    <property type="entry name" value="WD40_repeat_dom_sf"/>
</dbReference>
<dbReference type="Pfam" id="PF00400">
    <property type="entry name" value="WD40"/>
    <property type="match status" value="3"/>
</dbReference>
<comment type="similarity">
    <text evidence="6">Belongs to the WD repeat WDR6 family.</text>
</comment>
<keyword evidence="5" id="KW-0677">Repeat</keyword>
<dbReference type="InterPro" id="IPR051973">
    <property type="entry name" value="tRNA_Anticodon_Mtase-Reg"/>
</dbReference>
<keyword evidence="3 8" id="KW-0853">WD repeat</keyword>
<dbReference type="PANTHER" id="PTHR14344">
    <property type="entry name" value="WD REPEAT PROTEIN"/>
    <property type="match status" value="1"/>
</dbReference>
<evidence type="ECO:0000256" key="9">
    <source>
        <dbReference type="SAM" id="MobiDB-lite"/>
    </source>
</evidence>
<comment type="caution">
    <text evidence="10">The sequence shown here is derived from an EMBL/GenBank/DDBJ whole genome shotgun (WGS) entry which is preliminary data.</text>
</comment>
<dbReference type="SMART" id="SM00320">
    <property type="entry name" value="WD40"/>
    <property type="match status" value="8"/>
</dbReference>
<dbReference type="PROSITE" id="PS00678">
    <property type="entry name" value="WD_REPEATS_1"/>
    <property type="match status" value="3"/>
</dbReference>
<feature type="repeat" description="WD" evidence="8">
    <location>
        <begin position="256"/>
        <end position="297"/>
    </location>
</feature>
<dbReference type="GO" id="GO:0005737">
    <property type="term" value="C:cytoplasm"/>
    <property type="evidence" value="ECO:0007669"/>
    <property type="project" value="UniProtKB-SubCell"/>
</dbReference>
<evidence type="ECO:0000256" key="2">
    <source>
        <dbReference type="ARBA" id="ARBA00022490"/>
    </source>
</evidence>
<dbReference type="PROSITE" id="PS50294">
    <property type="entry name" value="WD_REPEATS_REGION"/>
    <property type="match status" value="1"/>
</dbReference>
<dbReference type="SUPFAM" id="SSF50978">
    <property type="entry name" value="WD40 repeat-like"/>
    <property type="match status" value="3"/>
</dbReference>
<reference evidence="10" key="1">
    <citation type="submission" date="2020-07" db="EMBL/GenBank/DDBJ databases">
        <title>The High-quality genome of the commercially important snow crab, Chionoecetes opilio.</title>
        <authorList>
            <person name="Jeong J.-H."/>
            <person name="Ryu S."/>
        </authorList>
    </citation>
    <scope>NUCLEOTIDE SEQUENCE</scope>
    <source>
        <strain evidence="10">MADBK_172401_WGS</strain>
        <tissue evidence="10">Digestive gland</tissue>
    </source>
</reference>
<dbReference type="EMBL" id="JACEEZ010006755">
    <property type="protein sequence ID" value="KAG0724562.1"/>
    <property type="molecule type" value="Genomic_DNA"/>
</dbReference>
<dbReference type="AlphaFoldDB" id="A0A8J5CZY7"/>
<evidence type="ECO:0000313" key="10">
    <source>
        <dbReference type="EMBL" id="KAG0724562.1"/>
    </source>
</evidence>
<feature type="compositionally biased region" description="Polar residues" evidence="9">
    <location>
        <begin position="158"/>
        <end position="179"/>
    </location>
</feature>
<evidence type="ECO:0000256" key="3">
    <source>
        <dbReference type="ARBA" id="ARBA00022574"/>
    </source>
</evidence>
<proteinExistence type="inferred from homology"/>
<evidence type="ECO:0000256" key="1">
    <source>
        <dbReference type="ARBA" id="ARBA00004496"/>
    </source>
</evidence>
<evidence type="ECO:0000256" key="8">
    <source>
        <dbReference type="PROSITE-ProRule" id="PRU00221"/>
    </source>
</evidence>
<feature type="repeat" description="WD" evidence="8">
    <location>
        <begin position="1123"/>
        <end position="1155"/>
    </location>
</feature>
<dbReference type="InterPro" id="IPR015943">
    <property type="entry name" value="WD40/YVTN_repeat-like_dom_sf"/>
</dbReference>
<evidence type="ECO:0000256" key="4">
    <source>
        <dbReference type="ARBA" id="ARBA00022694"/>
    </source>
</evidence>
<dbReference type="OrthoDB" id="5594999at2759"/>
<dbReference type="Gene3D" id="2.130.10.10">
    <property type="entry name" value="YVTN repeat-like/Quinoprotein amine dehydrogenase"/>
    <property type="match status" value="4"/>
</dbReference>
<gene>
    <name evidence="10" type="primary">Wdr6_0</name>
    <name evidence="10" type="ORF">GWK47_040361</name>
</gene>
<keyword evidence="11" id="KW-1185">Reference proteome</keyword>
<dbReference type="PANTHER" id="PTHR14344:SF3">
    <property type="entry name" value="WD REPEAT-CONTAINING PROTEIN 6"/>
    <property type="match status" value="1"/>
</dbReference>
<name>A0A8J5CZY7_CHIOP</name>
<organism evidence="10 11">
    <name type="scientific">Chionoecetes opilio</name>
    <name type="common">Atlantic snow crab</name>
    <name type="synonym">Cancer opilio</name>
    <dbReference type="NCBI Taxonomy" id="41210"/>
    <lineage>
        <taxon>Eukaryota</taxon>
        <taxon>Metazoa</taxon>
        <taxon>Ecdysozoa</taxon>
        <taxon>Arthropoda</taxon>
        <taxon>Crustacea</taxon>
        <taxon>Multicrustacea</taxon>
        <taxon>Malacostraca</taxon>
        <taxon>Eumalacostraca</taxon>
        <taxon>Eucarida</taxon>
        <taxon>Decapoda</taxon>
        <taxon>Pleocyemata</taxon>
        <taxon>Brachyura</taxon>
        <taxon>Eubrachyura</taxon>
        <taxon>Majoidea</taxon>
        <taxon>Majidae</taxon>
        <taxon>Chionoecetes</taxon>
    </lineage>
</organism>
<protein>
    <recommendedName>
        <fullName evidence="7">tRNA (34-2'-O)-methyltransferase regulator WDR6</fullName>
    </recommendedName>
</protein>
<keyword evidence="2" id="KW-0963">Cytoplasm</keyword>
<evidence type="ECO:0000313" key="11">
    <source>
        <dbReference type="Proteomes" id="UP000770661"/>
    </source>
</evidence>
<dbReference type="InterPro" id="IPR001680">
    <property type="entry name" value="WD40_rpt"/>
</dbReference>
<dbReference type="InterPro" id="IPR019775">
    <property type="entry name" value="WD40_repeat_CS"/>
</dbReference>
<sequence>MGPTDVTFTPRLLNTHVTALSAKENFVFVGEGQYCHAHDVARGRQVASTQVFRAAVVHGLRVQLSPGPGDFSWLLLVYGQKSLAVLLFHAAQEKFFVLMEEGCVEDWIVDAGLEKDLSHVVVATSHNSLLRCEISDLTECCRNLSEQTSDRESGCSVPGQSHMSLNERQSPPGTQDSKTTRMLSVLHTSGRNGKLSVVARADCVERCVLFCGHLVMMSGVWESAVMMAGTMALQVMLWGPWGARNSGGNALPLHCLLGHQGSIFSVTFCSSQGLIATTSDDRSLRVWEVRHEASTLPITNPEEEREYWRSATITEKLACYGHRARVWRSLILPSWFVSVGEDSLVCVWEHSGALAASWRAHDGASIWSVAACEDPSDRLITGGGDGSVKSWCLSTVTPVSAESMSELPWSDVPPSADRGLEECVLPSKDCSGVISDPVSYDITPSSSTVACDIPESHELFEDSPPGIPALKEEPSSVMITIDFPRCISLVGDSMILVITNNGKLYSHKPETSWRLEYEDERLKNYAILETSPDSRHVAVGSLSGTVVVLKVAEGRSVRAEVEAVGSSGKVFALQWLAVDCILVLGTAGLMTTWEIQTQDKDNTSAAVAVGTHHLPVTMHRWLCAVYVLPTTTPTEPKHLICGDRAGSLHLYTLHEAKAQDSLRGVHGRNGVTSLLCGQGGVVYSSGRDGYVRSLRVCEGRLLPLTVTRVTGANWISKLITVQGKLLAVCFHGVKLKLWNVEEEQTLLEVECGGAHRSWDLHVCRARGWLVCAFLKDGLPYTFSTSITDKLLPLIRPPFNTQETSALRVFLQQRGETVFVTGGEDTTLRLHALQHKGQRQTLGVQRSHLSGVRALCLVEGTNSTQSDDGSVWLVSAGGRAEFKVWQCSVKECPDLARNSTCDSCFCELCAHSQGFKHSMESDSSSFRLPNVTFREVGSHMLRTGCHKTWKSQHLTLDPETRYMGATAFWVSSSQALIALASSDGLLRVFFFLCESERLREACAAECGSCVLAVARLKVAAGTILVTCSTRGQVTFWNYQAVVDWSQRHAASEDLSYTLPQPPQPQKLTCVSAHQSGVNALDFCHNTDDPSCITMATGGDDNKLSVWEIVVKEGVELTVSHQCSVFGHASQVSGLNWLSRNYLLSASIDQRLIVWNLCCRKDGDHQIDPEMLCRGSRQDKASEEPQVLTPVGSCFTGVPDVKGITVTDGYNTKNGGLKTHVLDKRIFVYGMGFQIFDVSVGSS</sequence>
<accession>A0A8J5CZY7</accession>
<dbReference type="Proteomes" id="UP000770661">
    <property type="component" value="Unassembled WGS sequence"/>
</dbReference>
<evidence type="ECO:0000256" key="5">
    <source>
        <dbReference type="ARBA" id="ARBA00022737"/>
    </source>
</evidence>
<comment type="subcellular location">
    <subcellularLocation>
        <location evidence="1">Cytoplasm</location>
    </subcellularLocation>
</comment>
<dbReference type="PROSITE" id="PS50082">
    <property type="entry name" value="WD_REPEATS_2"/>
    <property type="match status" value="2"/>
</dbReference>
<evidence type="ECO:0000256" key="7">
    <source>
        <dbReference type="ARBA" id="ARBA00040154"/>
    </source>
</evidence>
<dbReference type="GO" id="GO:0030488">
    <property type="term" value="P:tRNA methylation"/>
    <property type="evidence" value="ECO:0007669"/>
    <property type="project" value="TreeGrafter"/>
</dbReference>
<feature type="region of interest" description="Disordered" evidence="9">
    <location>
        <begin position="149"/>
        <end position="179"/>
    </location>
</feature>